<dbReference type="OMA" id="IWGKMPP"/>
<organism evidence="2 3">
    <name type="scientific">Xylona heveae (strain CBS 132557 / TC161)</name>
    <dbReference type="NCBI Taxonomy" id="1328760"/>
    <lineage>
        <taxon>Eukaryota</taxon>
        <taxon>Fungi</taxon>
        <taxon>Dikarya</taxon>
        <taxon>Ascomycota</taxon>
        <taxon>Pezizomycotina</taxon>
        <taxon>Xylonomycetes</taxon>
        <taxon>Xylonales</taxon>
        <taxon>Xylonaceae</taxon>
        <taxon>Xylona</taxon>
    </lineage>
</organism>
<accession>A0A165J6D9</accession>
<name>A0A165J6D9_XYLHT</name>
<feature type="compositionally biased region" description="Basic and acidic residues" evidence="1">
    <location>
        <begin position="83"/>
        <end position="92"/>
    </location>
</feature>
<feature type="compositionally biased region" description="Acidic residues" evidence="1">
    <location>
        <begin position="59"/>
        <end position="76"/>
    </location>
</feature>
<dbReference type="InParanoid" id="A0A165J6D9"/>
<dbReference type="Proteomes" id="UP000076632">
    <property type="component" value="Unassembled WGS sequence"/>
</dbReference>
<dbReference type="GO" id="GO:1990112">
    <property type="term" value="C:RQC complex"/>
    <property type="evidence" value="ECO:0007669"/>
    <property type="project" value="TreeGrafter"/>
</dbReference>
<dbReference type="AlphaFoldDB" id="A0A165J6D9"/>
<reference evidence="2 3" key="1">
    <citation type="journal article" date="2016" name="Fungal Biol.">
        <title>The genome of Xylona heveae provides a window into fungal endophytism.</title>
        <authorList>
            <person name="Gazis R."/>
            <person name="Kuo A."/>
            <person name="Riley R."/>
            <person name="LaButti K."/>
            <person name="Lipzen A."/>
            <person name="Lin J."/>
            <person name="Amirebrahimi M."/>
            <person name="Hesse C.N."/>
            <person name="Spatafora J.W."/>
            <person name="Henrissat B."/>
            <person name="Hainaut M."/>
            <person name="Grigoriev I.V."/>
            <person name="Hibbett D.S."/>
        </authorList>
    </citation>
    <scope>NUCLEOTIDE SEQUENCE [LARGE SCALE GENOMIC DNA]</scope>
    <source>
        <strain evidence="2 3">TC161</strain>
    </source>
</reference>
<feature type="compositionally biased region" description="Polar residues" evidence="1">
    <location>
        <begin position="582"/>
        <end position="591"/>
    </location>
</feature>
<protein>
    <submittedName>
        <fullName evidence="2">DUF654-domain-containing protein</fullName>
    </submittedName>
</protein>
<feature type="region of interest" description="Disordered" evidence="1">
    <location>
        <begin position="568"/>
        <end position="594"/>
    </location>
</feature>
<dbReference type="GeneID" id="28899279"/>
<dbReference type="PANTHER" id="PTHR22684:SF0">
    <property type="entry name" value="RIBOSOME QUALITY CONTROL COMPLEX SUBUNIT TCF25"/>
    <property type="match status" value="1"/>
</dbReference>
<dbReference type="OrthoDB" id="205993at2759"/>
<dbReference type="GO" id="GO:0072344">
    <property type="term" value="P:rescue of stalled ribosome"/>
    <property type="evidence" value="ECO:0007669"/>
    <property type="project" value="TreeGrafter"/>
</dbReference>
<dbReference type="STRING" id="1328760.A0A165J6D9"/>
<dbReference type="PANTHER" id="PTHR22684">
    <property type="entry name" value="NULP1-RELATED"/>
    <property type="match status" value="1"/>
</dbReference>
<feature type="region of interest" description="Disordered" evidence="1">
    <location>
        <begin position="1"/>
        <end position="124"/>
    </location>
</feature>
<dbReference type="InterPro" id="IPR006994">
    <property type="entry name" value="TCF25/Rqc1"/>
</dbReference>
<feature type="compositionally biased region" description="Polar residues" evidence="1">
    <location>
        <begin position="40"/>
        <end position="49"/>
    </location>
</feature>
<dbReference type="RefSeq" id="XP_018191350.1">
    <property type="nucleotide sequence ID" value="XM_018334142.1"/>
</dbReference>
<feature type="compositionally biased region" description="Basic residues" evidence="1">
    <location>
        <begin position="93"/>
        <end position="103"/>
    </location>
</feature>
<evidence type="ECO:0000256" key="1">
    <source>
        <dbReference type="SAM" id="MobiDB-lite"/>
    </source>
</evidence>
<gene>
    <name evidence="2" type="ORF">L228DRAFT_259169</name>
</gene>
<dbReference type="GO" id="GO:1990116">
    <property type="term" value="P:ribosome-associated ubiquitin-dependent protein catabolic process"/>
    <property type="evidence" value="ECO:0007669"/>
    <property type="project" value="TreeGrafter"/>
</dbReference>
<evidence type="ECO:0000313" key="3">
    <source>
        <dbReference type="Proteomes" id="UP000076632"/>
    </source>
</evidence>
<dbReference type="Pfam" id="PF04910">
    <property type="entry name" value="Tcf25"/>
    <property type="match status" value="1"/>
</dbReference>
<dbReference type="EMBL" id="KV407455">
    <property type="protein sequence ID" value="KZF25795.1"/>
    <property type="molecule type" value="Genomic_DNA"/>
</dbReference>
<proteinExistence type="predicted"/>
<sequence>MSSRALRKAQKEREQQEILSKLAEPESSQAEQSEEEEEALTQSRSTSKPNIFALLNEGDRDEDDYPESVSNDDEEPPTVVAESETRKKDAPTKKKNKKKKKGKSGNASGSTRSPATPNTGRGGAAQLDEIDIALKSLSSGTGDHEMARASERMTARNKLFDLLSIDTAQLNVTNEMRRLFGRAALQSDAQDEDGQDIRRRRGRGQQELRLADALSGARGRGGRGLGSLGLRRNIFFQGKEEWPRATGGGLGMEAQKGQNDDGTVTYNFVHNTAYQDVQRQFDSCVLSMDPTRMVRLLQYNPYHISTLLQVSEIAKQDRDHALSGDLLERALFSFGRAVHSTFASNLSQGKARLDFRRPENREFWLAGWRYINNLGMRGTWRTAFEWAKLLFSLDPVGDHYCMATVIDQIALRANQPQFLLAAVEVQQYLGNWDKLPNVQISTSLAQKKLGHPQDARASLQSSVEKYPWIFARLFQELNLDRLPPSIWGRLPRTDLENLQTELYALRAKDLWNTPETITFLVEVVETTKSSESIPENHDPISLDLARHVLLTDLPPLISHLPRAYTTQATSASDPLPPADNKASYSASSVQEGSGIHVPEESHQEMRDLHHFFQRIFPWYTELNDPLIPQNLPPEEMDRAIAASGVDEVAVMQRAQRLQALRYATAYQQLLRSRSQASEVENGEFGTVGDQIAMLNHMLQSSALATHVEHGSEEVEEQEGDEQVDFEDDPEAEDEIRQEILSSELLVMVDAFHEHGTALENWTVDQRDAHDNFVELMADMATSYPHLRDFGLQTLGQQAGTEARRMVEAEVANIIHPSDSDLD</sequence>
<keyword evidence="3" id="KW-1185">Reference proteome</keyword>
<feature type="compositionally biased region" description="Polar residues" evidence="1">
    <location>
        <begin position="105"/>
        <end position="119"/>
    </location>
</feature>
<evidence type="ECO:0000313" key="2">
    <source>
        <dbReference type="EMBL" id="KZF25795.1"/>
    </source>
</evidence>